<dbReference type="Proteomes" id="UP000494174">
    <property type="component" value="Unassembled WGS sequence"/>
</dbReference>
<name>A0A6P2MTR7_BURL3</name>
<organism evidence="1 2">
    <name type="scientific">Burkholderia lata (strain ATCC 17760 / DSM 23089 / LMG 22485 / NCIMB 9086 / R18194 / 383)</name>
    <dbReference type="NCBI Taxonomy" id="482957"/>
    <lineage>
        <taxon>Bacteria</taxon>
        <taxon>Pseudomonadati</taxon>
        <taxon>Pseudomonadota</taxon>
        <taxon>Betaproteobacteria</taxon>
        <taxon>Burkholderiales</taxon>
        <taxon>Burkholderiaceae</taxon>
        <taxon>Burkholderia</taxon>
        <taxon>Burkholderia cepacia complex</taxon>
    </lineage>
</organism>
<evidence type="ECO:0000313" key="2">
    <source>
        <dbReference type="Proteomes" id="UP000494174"/>
    </source>
</evidence>
<evidence type="ECO:0000313" key="1">
    <source>
        <dbReference type="EMBL" id="VWB84426.1"/>
    </source>
</evidence>
<dbReference type="AlphaFoldDB" id="A0A6P2MTR7"/>
<sequence length="72" mass="7865">MAGQIGGPLSVRKTFSFEPGVVFVIAESWTHTYSLQGIAIFLHDLEPEFLGMTRCDSPGISFEIGDTTEDLT</sequence>
<reference evidence="1 2" key="1">
    <citation type="submission" date="2019-09" db="EMBL/GenBank/DDBJ databases">
        <authorList>
            <person name="Depoorter E."/>
        </authorList>
    </citation>
    <scope>NUCLEOTIDE SEQUENCE [LARGE SCALE GENOMIC DNA]</scope>
    <source>
        <strain evidence="1">R-15945</strain>
    </source>
</reference>
<accession>A0A6P2MTR7</accession>
<proteinExistence type="predicted"/>
<protein>
    <submittedName>
        <fullName evidence="1">Uncharacterized protein</fullName>
    </submittedName>
</protein>
<dbReference type="EMBL" id="CABVPU010000014">
    <property type="protein sequence ID" value="VWB84426.1"/>
    <property type="molecule type" value="Genomic_DNA"/>
</dbReference>
<gene>
    <name evidence="1" type="ORF">BLA15945_04055</name>
</gene>